<evidence type="ECO:0000256" key="8">
    <source>
        <dbReference type="ARBA" id="ARBA00043090"/>
    </source>
</evidence>
<accession>A0ABN2E2E1</accession>
<dbReference type="Pfam" id="PF07732">
    <property type="entry name" value="Cu-oxidase_3"/>
    <property type="match status" value="1"/>
</dbReference>
<evidence type="ECO:0000256" key="6">
    <source>
        <dbReference type="ARBA" id="ARBA00041027"/>
    </source>
</evidence>
<dbReference type="Gene3D" id="2.60.40.420">
    <property type="entry name" value="Cupredoxins - blue copper proteins"/>
    <property type="match status" value="3"/>
</dbReference>
<evidence type="ECO:0000256" key="2">
    <source>
        <dbReference type="ARBA" id="ARBA00011245"/>
    </source>
</evidence>
<dbReference type="InterPro" id="IPR033138">
    <property type="entry name" value="Cu_oxidase_CS"/>
</dbReference>
<dbReference type="Pfam" id="PF07731">
    <property type="entry name" value="Cu-oxidase_2"/>
    <property type="match status" value="1"/>
</dbReference>
<reference evidence="12 13" key="1">
    <citation type="journal article" date="2019" name="Int. J. Syst. Evol. Microbiol.">
        <title>The Global Catalogue of Microorganisms (GCM) 10K type strain sequencing project: providing services to taxonomists for standard genome sequencing and annotation.</title>
        <authorList>
            <consortium name="The Broad Institute Genomics Platform"/>
            <consortium name="The Broad Institute Genome Sequencing Center for Infectious Disease"/>
            <person name="Wu L."/>
            <person name="Ma J."/>
        </authorList>
    </citation>
    <scope>NUCLEOTIDE SEQUENCE [LARGE SCALE GENOMIC DNA]</scope>
    <source>
        <strain evidence="12 13">JCM 14969</strain>
    </source>
</reference>
<dbReference type="EC" id="1.16.3.4" evidence="5"/>
<comment type="similarity">
    <text evidence="1">Belongs to the multicopper oxidase family.</text>
</comment>
<keyword evidence="3" id="KW-0479">Metal-binding</keyword>
<dbReference type="InterPro" id="IPR045087">
    <property type="entry name" value="Cu-oxidase_fam"/>
</dbReference>
<evidence type="ECO:0000256" key="7">
    <source>
        <dbReference type="ARBA" id="ARBA00042896"/>
    </source>
</evidence>
<dbReference type="PANTHER" id="PTHR48267">
    <property type="entry name" value="CUPREDOXIN SUPERFAMILY PROTEIN"/>
    <property type="match status" value="1"/>
</dbReference>
<comment type="subunit">
    <text evidence="2">Monomer.</text>
</comment>
<gene>
    <name evidence="12" type="ORF">GCM10009789_53540</name>
</gene>
<evidence type="ECO:0000256" key="3">
    <source>
        <dbReference type="ARBA" id="ARBA00022723"/>
    </source>
</evidence>
<feature type="domain" description="Plastocyanin-like" evidence="11">
    <location>
        <begin position="74"/>
        <end position="186"/>
    </location>
</feature>
<evidence type="ECO:0000256" key="4">
    <source>
        <dbReference type="ARBA" id="ARBA00023002"/>
    </source>
</evidence>
<evidence type="ECO:0000256" key="5">
    <source>
        <dbReference type="ARBA" id="ARBA00038978"/>
    </source>
</evidence>
<dbReference type="InterPro" id="IPR011706">
    <property type="entry name" value="Cu-oxidase_C"/>
</dbReference>
<evidence type="ECO:0000313" key="13">
    <source>
        <dbReference type="Proteomes" id="UP001500393"/>
    </source>
</evidence>
<organism evidence="12 13">
    <name type="scientific">Kribbella sancticallisti</name>
    <dbReference type="NCBI Taxonomy" id="460087"/>
    <lineage>
        <taxon>Bacteria</taxon>
        <taxon>Bacillati</taxon>
        <taxon>Actinomycetota</taxon>
        <taxon>Actinomycetes</taxon>
        <taxon>Propionibacteriales</taxon>
        <taxon>Kribbellaceae</taxon>
        <taxon>Kribbella</taxon>
    </lineage>
</organism>
<dbReference type="PROSITE" id="PS00079">
    <property type="entry name" value="MULTICOPPER_OXIDASE1"/>
    <property type="match status" value="1"/>
</dbReference>
<dbReference type="PROSITE" id="PS00080">
    <property type="entry name" value="MULTICOPPER_OXIDASE2"/>
    <property type="match status" value="1"/>
</dbReference>
<dbReference type="InterPro" id="IPR011707">
    <property type="entry name" value="Cu-oxidase-like_N"/>
</dbReference>
<keyword evidence="13" id="KW-1185">Reference proteome</keyword>
<evidence type="ECO:0000313" key="12">
    <source>
        <dbReference type="EMBL" id="GAA1592783.1"/>
    </source>
</evidence>
<protein>
    <recommendedName>
        <fullName evidence="6">Multicopper oxidase CueO</fullName>
        <ecNumber evidence="5">1.16.3.4</ecNumber>
    </recommendedName>
    <alternativeName>
        <fullName evidence="7">Copper efflux oxidase</fullName>
    </alternativeName>
    <alternativeName>
        <fullName evidence="8">Cuprous oxidase</fullName>
    </alternativeName>
</protein>
<dbReference type="Proteomes" id="UP001500393">
    <property type="component" value="Unassembled WGS sequence"/>
</dbReference>
<proteinExistence type="inferred from homology"/>
<dbReference type="PROSITE" id="PS51318">
    <property type="entry name" value="TAT"/>
    <property type="match status" value="1"/>
</dbReference>
<name>A0ABN2E2E1_9ACTN</name>
<dbReference type="InterPro" id="IPR008972">
    <property type="entry name" value="Cupredoxin"/>
</dbReference>
<dbReference type="CDD" id="cd13890">
    <property type="entry name" value="CuRO_3_CueO_FtsP"/>
    <property type="match status" value="1"/>
</dbReference>
<comment type="caution">
    <text evidence="12">The sequence shown here is derived from an EMBL/GenBank/DDBJ whole genome shotgun (WGS) entry which is preliminary data.</text>
</comment>
<dbReference type="EMBL" id="BAAAOS010000038">
    <property type="protein sequence ID" value="GAA1592783.1"/>
    <property type="molecule type" value="Genomic_DNA"/>
</dbReference>
<feature type="domain" description="Plastocyanin-like" evidence="10">
    <location>
        <begin position="368"/>
        <end position="481"/>
    </location>
</feature>
<dbReference type="PANTHER" id="PTHR48267:SF1">
    <property type="entry name" value="BILIRUBIN OXIDASE"/>
    <property type="match status" value="1"/>
</dbReference>
<dbReference type="RefSeq" id="WP_344218599.1">
    <property type="nucleotide sequence ID" value="NZ_BAAAOS010000038.1"/>
</dbReference>
<evidence type="ECO:0000256" key="9">
    <source>
        <dbReference type="ARBA" id="ARBA00048092"/>
    </source>
</evidence>
<evidence type="ECO:0000259" key="11">
    <source>
        <dbReference type="Pfam" id="PF07732"/>
    </source>
</evidence>
<evidence type="ECO:0000259" key="10">
    <source>
        <dbReference type="Pfam" id="PF07731"/>
    </source>
</evidence>
<dbReference type="InterPro" id="IPR006311">
    <property type="entry name" value="TAT_signal"/>
</dbReference>
<sequence length="482" mass="53281">MPKRRDVLKYGLLAGAAAALPVERLTSAFTRTATAAVTSPAAPLFATPLVVPPVLKPTLSIAGTDYYDMTMRTAQQQILPGAKTPIWGYNGIFPGPTIRARKNRPIVIRQHNKLPADAAVHLHGGNVRSSSDGLPGQEIKPGKNRVYIYPNRQQASTLWYHDHVHHHEAFNTTQGLTGLYLITDPAEDRLGLPTGRYDVPMVIQDRSFNPDGSFRLPDPGKGEFFGEVPLVNGRPSPFFEVEQRRYRFRLLNAASSDCLHELTLGAGDSFHVIGTDGGLLTAPVQVNKLPLAPSERVEVIVDFSKYPVGSQIVLASSVFGLPMNLLRFDVKKAKGQDRLPGKLVPIERLKESKATVHRDFQLNLDPARGEMVINGKSFDPDRIDIRPKLGSTEVWTIHNAESAELPIPHVFHTHLVRFQILDRNGNAPAPFESGWKDSVTLQAGERVRIIMRFGDFPGRYLYHCHLLGHADAGMMATMFVTP</sequence>
<keyword evidence="4" id="KW-0560">Oxidoreductase</keyword>
<dbReference type="InterPro" id="IPR002355">
    <property type="entry name" value="Cu_oxidase_Cu_BS"/>
</dbReference>
<dbReference type="SUPFAM" id="SSF49503">
    <property type="entry name" value="Cupredoxins"/>
    <property type="match status" value="3"/>
</dbReference>
<evidence type="ECO:0000256" key="1">
    <source>
        <dbReference type="ARBA" id="ARBA00010609"/>
    </source>
</evidence>
<comment type="catalytic activity">
    <reaction evidence="9">
        <text>4 Cu(+) + O2 + 4 H(+) = 4 Cu(2+) + 2 H2O</text>
        <dbReference type="Rhea" id="RHEA:30083"/>
        <dbReference type="ChEBI" id="CHEBI:15377"/>
        <dbReference type="ChEBI" id="CHEBI:15378"/>
        <dbReference type="ChEBI" id="CHEBI:15379"/>
        <dbReference type="ChEBI" id="CHEBI:29036"/>
        <dbReference type="ChEBI" id="CHEBI:49552"/>
        <dbReference type="EC" id="1.16.3.4"/>
    </reaction>
    <physiologicalReaction direction="left-to-right" evidence="9">
        <dbReference type="Rhea" id="RHEA:30084"/>
    </physiologicalReaction>
</comment>